<gene>
    <name evidence="1" type="ORF">NQ176_g469</name>
</gene>
<organism evidence="1 2">
    <name type="scientific">Zarea fungicola</name>
    <dbReference type="NCBI Taxonomy" id="93591"/>
    <lineage>
        <taxon>Eukaryota</taxon>
        <taxon>Fungi</taxon>
        <taxon>Dikarya</taxon>
        <taxon>Ascomycota</taxon>
        <taxon>Pezizomycotina</taxon>
        <taxon>Sordariomycetes</taxon>
        <taxon>Hypocreomycetidae</taxon>
        <taxon>Hypocreales</taxon>
        <taxon>Cordycipitaceae</taxon>
        <taxon>Zarea</taxon>
    </lineage>
</organism>
<name>A0ACC1NYT9_9HYPO</name>
<dbReference type="Proteomes" id="UP001143910">
    <property type="component" value="Unassembled WGS sequence"/>
</dbReference>
<accession>A0ACC1NYT9</accession>
<keyword evidence="2" id="KW-1185">Reference proteome</keyword>
<evidence type="ECO:0000313" key="2">
    <source>
        <dbReference type="Proteomes" id="UP001143910"/>
    </source>
</evidence>
<sequence length="362" mass="38248">MWAVRQRQHLASLAQHYKWLRAPYIIGAPMRVLAGPELAIQVSAAGGLGFIGPPANIADAATDLAKAAELARASASSALRTHLLNTGTLPVGIGFQTWTTDLKAALAALDQHKPCAVWLFAPRHGQQELDEWTRQLRTIEPKPQIWIQVGTLKEAIAAVTSLLPPDVLVVQGAEAGGHGRATDGLGLQALFPEISDATGESGIPLVAAGGIADGRGLAAALSLGAAGAAMGTRLLAATEARISGGYQQEVIRVADSAATTVRTQLYNHLRGTYGWPEEFAPRTVINKSWNEHQEGVPFEELKKRHDEATRSGDAGWGPDGRLATYVGAAVGLVREIKPAATIISETRDEATAIFSSISNSFN</sequence>
<dbReference type="EMBL" id="JANJQO010000018">
    <property type="protein sequence ID" value="KAJ2983736.1"/>
    <property type="molecule type" value="Genomic_DNA"/>
</dbReference>
<comment type="caution">
    <text evidence="1">The sequence shown here is derived from an EMBL/GenBank/DDBJ whole genome shotgun (WGS) entry which is preliminary data.</text>
</comment>
<proteinExistence type="predicted"/>
<protein>
    <submittedName>
        <fullName evidence="1">Uncharacterized protein</fullName>
    </submittedName>
</protein>
<evidence type="ECO:0000313" key="1">
    <source>
        <dbReference type="EMBL" id="KAJ2983736.1"/>
    </source>
</evidence>
<reference evidence="1" key="1">
    <citation type="submission" date="2022-08" db="EMBL/GenBank/DDBJ databases">
        <title>Genome Sequence of Lecanicillium fungicola.</title>
        <authorList>
            <person name="Buettner E."/>
        </authorList>
    </citation>
    <scope>NUCLEOTIDE SEQUENCE</scope>
    <source>
        <strain evidence="1">Babe33</strain>
    </source>
</reference>